<name>A0ABS5ZI03_9GAMM</name>
<dbReference type="EMBL" id="JAGSOY010000044">
    <property type="protein sequence ID" value="MBU2712632.1"/>
    <property type="molecule type" value="Genomic_DNA"/>
</dbReference>
<organism evidence="2 3">
    <name type="scientific">Zooshikella harenae</name>
    <dbReference type="NCBI Taxonomy" id="2827238"/>
    <lineage>
        <taxon>Bacteria</taxon>
        <taxon>Pseudomonadati</taxon>
        <taxon>Pseudomonadota</taxon>
        <taxon>Gammaproteobacteria</taxon>
        <taxon>Oceanospirillales</taxon>
        <taxon>Zooshikellaceae</taxon>
        <taxon>Zooshikella</taxon>
    </lineage>
</organism>
<protein>
    <submittedName>
        <fullName evidence="2">PilZ domain-containing protein</fullName>
    </submittedName>
</protein>
<comment type="caution">
    <text evidence="2">The sequence shown here is derived from an EMBL/GenBank/DDBJ whole genome shotgun (WGS) entry which is preliminary data.</text>
</comment>
<keyword evidence="3" id="KW-1185">Reference proteome</keyword>
<dbReference type="Proteomes" id="UP000690515">
    <property type="component" value="Unassembled WGS sequence"/>
</dbReference>
<evidence type="ECO:0000313" key="2">
    <source>
        <dbReference type="EMBL" id="MBU2712632.1"/>
    </source>
</evidence>
<sequence length="90" mass="9982">MTEKRRTDRTKVTFVVEVTVPEGDSKRLKTQDISDGGVFLLADDFFPEVGTFVDIQVVGLPGGDAPRLQMEVVRHTDNGFGLRMINKDGD</sequence>
<dbReference type="SUPFAM" id="SSF141371">
    <property type="entry name" value="PilZ domain-like"/>
    <property type="match status" value="1"/>
</dbReference>
<accession>A0ABS5ZI03</accession>
<dbReference type="Pfam" id="PF07238">
    <property type="entry name" value="PilZ"/>
    <property type="match status" value="1"/>
</dbReference>
<dbReference type="RefSeq" id="WP_215820860.1">
    <property type="nucleotide sequence ID" value="NZ_JAGSOY010000044.1"/>
</dbReference>
<evidence type="ECO:0000313" key="3">
    <source>
        <dbReference type="Proteomes" id="UP000690515"/>
    </source>
</evidence>
<feature type="domain" description="PilZ" evidence="1">
    <location>
        <begin position="3"/>
        <end position="87"/>
    </location>
</feature>
<dbReference type="InterPro" id="IPR009875">
    <property type="entry name" value="PilZ_domain"/>
</dbReference>
<proteinExistence type="predicted"/>
<gene>
    <name evidence="2" type="ORF">KCG35_16310</name>
</gene>
<dbReference type="Gene3D" id="2.40.10.220">
    <property type="entry name" value="predicted glycosyltransferase like domains"/>
    <property type="match status" value="1"/>
</dbReference>
<evidence type="ECO:0000259" key="1">
    <source>
        <dbReference type="Pfam" id="PF07238"/>
    </source>
</evidence>
<reference evidence="2 3" key="1">
    <citation type="submission" date="2021-04" db="EMBL/GenBank/DDBJ databases">
        <authorList>
            <person name="Pira H."/>
            <person name="Risdian C."/>
            <person name="Wink J."/>
        </authorList>
    </citation>
    <scope>NUCLEOTIDE SEQUENCE [LARGE SCALE GENOMIC DNA]</scope>
    <source>
        <strain evidence="2 3">WH53</strain>
    </source>
</reference>